<dbReference type="InterPro" id="IPR000210">
    <property type="entry name" value="BTB/POZ_dom"/>
</dbReference>
<evidence type="ECO:0000259" key="1">
    <source>
        <dbReference type="PROSITE" id="PS50097"/>
    </source>
</evidence>
<gene>
    <name evidence="2" type="ORF">B0H17DRAFT_862003</name>
</gene>
<dbReference type="CDD" id="cd18186">
    <property type="entry name" value="BTB_POZ_ZBTB_KLHL-like"/>
    <property type="match status" value="1"/>
</dbReference>
<evidence type="ECO:0000313" key="3">
    <source>
        <dbReference type="Proteomes" id="UP001221757"/>
    </source>
</evidence>
<name>A0AAD7DX34_MYCRO</name>
<dbReference type="Pfam" id="PF00651">
    <property type="entry name" value="BTB"/>
    <property type="match status" value="1"/>
</dbReference>
<evidence type="ECO:0000313" key="2">
    <source>
        <dbReference type="EMBL" id="KAJ7701844.1"/>
    </source>
</evidence>
<sequence>ESSQSQRVHDLWFEDGDLVLQAGNGQFRVYRGVLAARSSVFNDMLSESFPQPLDSELVEGFPLVRLPDPESHVTRFLRAIF</sequence>
<dbReference type="Gene3D" id="3.30.710.10">
    <property type="entry name" value="Potassium Channel Kv1.1, Chain A"/>
    <property type="match status" value="1"/>
</dbReference>
<dbReference type="Proteomes" id="UP001221757">
    <property type="component" value="Unassembled WGS sequence"/>
</dbReference>
<feature type="domain" description="BTB" evidence="1">
    <location>
        <begin position="16"/>
        <end position="81"/>
    </location>
</feature>
<accession>A0AAD7DX34</accession>
<reference evidence="2" key="1">
    <citation type="submission" date="2023-03" db="EMBL/GenBank/DDBJ databases">
        <title>Massive genome expansion in bonnet fungi (Mycena s.s.) driven by repeated elements and novel gene families across ecological guilds.</title>
        <authorList>
            <consortium name="Lawrence Berkeley National Laboratory"/>
            <person name="Harder C.B."/>
            <person name="Miyauchi S."/>
            <person name="Viragh M."/>
            <person name="Kuo A."/>
            <person name="Thoen E."/>
            <person name="Andreopoulos B."/>
            <person name="Lu D."/>
            <person name="Skrede I."/>
            <person name="Drula E."/>
            <person name="Henrissat B."/>
            <person name="Morin E."/>
            <person name="Kohler A."/>
            <person name="Barry K."/>
            <person name="LaButti K."/>
            <person name="Morin E."/>
            <person name="Salamov A."/>
            <person name="Lipzen A."/>
            <person name="Mereny Z."/>
            <person name="Hegedus B."/>
            <person name="Baldrian P."/>
            <person name="Stursova M."/>
            <person name="Weitz H."/>
            <person name="Taylor A."/>
            <person name="Grigoriev I.V."/>
            <person name="Nagy L.G."/>
            <person name="Martin F."/>
            <person name="Kauserud H."/>
        </authorList>
    </citation>
    <scope>NUCLEOTIDE SEQUENCE</scope>
    <source>
        <strain evidence="2">CBHHK067</strain>
    </source>
</reference>
<comment type="caution">
    <text evidence="2">The sequence shown here is derived from an EMBL/GenBank/DDBJ whole genome shotgun (WGS) entry which is preliminary data.</text>
</comment>
<dbReference type="AlphaFoldDB" id="A0AAD7DX34"/>
<keyword evidence="3" id="KW-1185">Reference proteome</keyword>
<organism evidence="2 3">
    <name type="scientific">Mycena rosella</name>
    <name type="common">Pink bonnet</name>
    <name type="synonym">Agaricus rosellus</name>
    <dbReference type="NCBI Taxonomy" id="1033263"/>
    <lineage>
        <taxon>Eukaryota</taxon>
        <taxon>Fungi</taxon>
        <taxon>Dikarya</taxon>
        <taxon>Basidiomycota</taxon>
        <taxon>Agaricomycotina</taxon>
        <taxon>Agaricomycetes</taxon>
        <taxon>Agaricomycetidae</taxon>
        <taxon>Agaricales</taxon>
        <taxon>Marasmiineae</taxon>
        <taxon>Mycenaceae</taxon>
        <taxon>Mycena</taxon>
    </lineage>
</organism>
<feature type="non-terminal residue" evidence="2">
    <location>
        <position position="81"/>
    </location>
</feature>
<dbReference type="SUPFAM" id="SSF54695">
    <property type="entry name" value="POZ domain"/>
    <property type="match status" value="1"/>
</dbReference>
<feature type="non-terminal residue" evidence="2">
    <location>
        <position position="1"/>
    </location>
</feature>
<proteinExistence type="predicted"/>
<dbReference type="InterPro" id="IPR011333">
    <property type="entry name" value="SKP1/BTB/POZ_sf"/>
</dbReference>
<protein>
    <recommendedName>
        <fullName evidence="1">BTB domain-containing protein</fullName>
    </recommendedName>
</protein>
<dbReference type="PROSITE" id="PS50097">
    <property type="entry name" value="BTB"/>
    <property type="match status" value="1"/>
</dbReference>
<dbReference type="EMBL" id="JARKIE010000016">
    <property type="protein sequence ID" value="KAJ7701844.1"/>
    <property type="molecule type" value="Genomic_DNA"/>
</dbReference>